<gene>
    <name evidence="7" type="ORF">AWW66_07530</name>
</gene>
<dbReference type="PANTHER" id="PTHR43179">
    <property type="entry name" value="RHAMNOSYLTRANSFERASE WBBL"/>
    <property type="match status" value="1"/>
</dbReference>
<reference evidence="7 8" key="1">
    <citation type="submission" date="2016-01" db="EMBL/GenBank/DDBJ databases">
        <title>Whole genome sequence and analysis of Micromonospora rosaria DSM 803, which can produce antibacterial substance rosamicin.</title>
        <authorList>
            <person name="Yang H."/>
            <person name="He X."/>
            <person name="Zhu D."/>
        </authorList>
    </citation>
    <scope>NUCLEOTIDE SEQUENCE [LARGE SCALE GENOMIC DNA]</scope>
    <source>
        <strain evidence="7 8">DSM 803</strain>
    </source>
</reference>
<protein>
    <recommendedName>
        <fullName evidence="6">Glycosyltransferase 2-like domain-containing protein</fullName>
    </recommendedName>
</protein>
<comment type="pathway">
    <text evidence="1">Cell wall biogenesis; cell wall polysaccharide biosynthesis.</text>
</comment>
<dbReference type="SUPFAM" id="SSF53448">
    <property type="entry name" value="Nucleotide-diphospho-sugar transferases"/>
    <property type="match status" value="1"/>
</dbReference>
<evidence type="ECO:0000256" key="4">
    <source>
        <dbReference type="ARBA" id="ARBA00022679"/>
    </source>
</evidence>
<dbReference type="OrthoDB" id="4120491at2"/>
<dbReference type="Gene3D" id="3.90.550.10">
    <property type="entry name" value="Spore Coat Polysaccharide Biosynthesis Protein SpsA, Chain A"/>
    <property type="match status" value="1"/>
</dbReference>
<dbReference type="AlphaFoldDB" id="A0A136PVU4"/>
<name>A0A136PVU4_9ACTN</name>
<organism evidence="7 8">
    <name type="scientific">Micromonospora rosaria</name>
    <dbReference type="NCBI Taxonomy" id="47874"/>
    <lineage>
        <taxon>Bacteria</taxon>
        <taxon>Bacillati</taxon>
        <taxon>Actinomycetota</taxon>
        <taxon>Actinomycetes</taxon>
        <taxon>Micromonosporales</taxon>
        <taxon>Micromonosporaceae</taxon>
        <taxon>Micromonospora</taxon>
    </lineage>
</organism>
<proteinExistence type="inferred from homology"/>
<dbReference type="RefSeq" id="WP_067361751.1">
    <property type="nucleotide sequence ID" value="NZ_JBIUBN010000044.1"/>
</dbReference>
<sequence>MSDPQRSDPGEAAGPGRDGPKVSVVVPYRDRLDNLRLALAALADQTLPADEFEVVLGVLELSDAYLALCREYADRLRIVSVLAERPWQVGYARNLALRAATGEVLVLMDVDMALPARCLADLYDRHFAAGQRVCLVGQMIDYDNNTGDVTEVDVRPYEYYRKVLDDLAAGGPVEADPRLAARHVIPWSFAWTALIALPRALVTGHGLTFDPNFHGYGVEDLEWAYRVARTGTPITMGRDFWGVHLPHLRSVAANRRTEAPNYRYFLGKWPAHDVELACALGDFEANEAYPEFRRAVEEAAGIPGGSLAVLRATAAGEHHLVVGVPVDATGRWAGAEVSALVGPDAAVEVLPIAGVALPYADDAVHRCTVLPAAARLPGAYRERVFAEAERVSATPVQVLESRP</sequence>
<dbReference type="EMBL" id="LRQV01000016">
    <property type="protein sequence ID" value="KXK62651.1"/>
    <property type="molecule type" value="Genomic_DNA"/>
</dbReference>
<evidence type="ECO:0000256" key="5">
    <source>
        <dbReference type="SAM" id="MobiDB-lite"/>
    </source>
</evidence>
<keyword evidence="8" id="KW-1185">Reference proteome</keyword>
<keyword evidence="3" id="KW-0328">Glycosyltransferase</keyword>
<evidence type="ECO:0000256" key="2">
    <source>
        <dbReference type="ARBA" id="ARBA00006739"/>
    </source>
</evidence>
<dbReference type="PANTHER" id="PTHR43179:SF12">
    <property type="entry name" value="GALACTOFURANOSYLTRANSFERASE GLFT2"/>
    <property type="match status" value="1"/>
</dbReference>
<feature type="region of interest" description="Disordered" evidence="5">
    <location>
        <begin position="1"/>
        <end position="22"/>
    </location>
</feature>
<dbReference type="GO" id="GO:0016757">
    <property type="term" value="F:glycosyltransferase activity"/>
    <property type="evidence" value="ECO:0007669"/>
    <property type="project" value="UniProtKB-KW"/>
</dbReference>
<comment type="similarity">
    <text evidence="2">Belongs to the glycosyltransferase 2 family.</text>
</comment>
<dbReference type="CDD" id="cd00761">
    <property type="entry name" value="Glyco_tranf_GTA_type"/>
    <property type="match status" value="1"/>
</dbReference>
<accession>A0A136PVU4</accession>
<evidence type="ECO:0000256" key="3">
    <source>
        <dbReference type="ARBA" id="ARBA00022676"/>
    </source>
</evidence>
<dbReference type="Pfam" id="PF00535">
    <property type="entry name" value="Glycos_transf_2"/>
    <property type="match status" value="1"/>
</dbReference>
<evidence type="ECO:0000313" key="7">
    <source>
        <dbReference type="EMBL" id="KXK62651.1"/>
    </source>
</evidence>
<feature type="domain" description="Glycosyltransferase 2-like" evidence="6">
    <location>
        <begin position="23"/>
        <end position="149"/>
    </location>
</feature>
<dbReference type="Proteomes" id="UP000070620">
    <property type="component" value="Unassembled WGS sequence"/>
</dbReference>
<evidence type="ECO:0000256" key="1">
    <source>
        <dbReference type="ARBA" id="ARBA00004776"/>
    </source>
</evidence>
<dbReference type="InterPro" id="IPR029044">
    <property type="entry name" value="Nucleotide-diphossugar_trans"/>
</dbReference>
<evidence type="ECO:0000259" key="6">
    <source>
        <dbReference type="Pfam" id="PF00535"/>
    </source>
</evidence>
<comment type="caution">
    <text evidence="7">The sequence shown here is derived from an EMBL/GenBank/DDBJ whole genome shotgun (WGS) entry which is preliminary data.</text>
</comment>
<evidence type="ECO:0000313" key="8">
    <source>
        <dbReference type="Proteomes" id="UP000070620"/>
    </source>
</evidence>
<dbReference type="InterPro" id="IPR001173">
    <property type="entry name" value="Glyco_trans_2-like"/>
</dbReference>
<keyword evidence="4" id="KW-0808">Transferase</keyword>